<evidence type="ECO:0008006" key="4">
    <source>
        <dbReference type="Google" id="ProtNLM"/>
    </source>
</evidence>
<organism evidence="2 3">
    <name type="scientific">Candidatus Akkermansia intestinigallinarum</name>
    <dbReference type="NCBI Taxonomy" id="2838431"/>
    <lineage>
        <taxon>Bacteria</taxon>
        <taxon>Pseudomonadati</taxon>
        <taxon>Verrucomicrobiota</taxon>
        <taxon>Verrucomicrobiia</taxon>
        <taxon>Verrucomicrobiales</taxon>
        <taxon>Akkermansiaceae</taxon>
        <taxon>Akkermansia</taxon>
    </lineage>
</organism>
<keyword evidence="1" id="KW-0732">Signal</keyword>
<gene>
    <name evidence="2" type="ORF">H9862_01450</name>
</gene>
<evidence type="ECO:0000313" key="2">
    <source>
        <dbReference type="EMBL" id="HIX19250.1"/>
    </source>
</evidence>
<evidence type="ECO:0000313" key="3">
    <source>
        <dbReference type="Proteomes" id="UP000823964"/>
    </source>
</evidence>
<accession>A0A9D2AGE4</accession>
<evidence type="ECO:0000256" key="1">
    <source>
        <dbReference type="SAM" id="SignalP"/>
    </source>
</evidence>
<dbReference type="Proteomes" id="UP000823964">
    <property type="component" value="Unassembled WGS sequence"/>
</dbReference>
<reference evidence="2" key="2">
    <citation type="submission" date="2021-04" db="EMBL/GenBank/DDBJ databases">
        <authorList>
            <person name="Gilroy R."/>
        </authorList>
    </citation>
    <scope>NUCLEOTIDE SEQUENCE</scope>
    <source>
        <strain evidence="2">14975</strain>
    </source>
</reference>
<name>A0A9D2AGE4_9BACT</name>
<dbReference type="EMBL" id="DXFQ01000021">
    <property type="protein sequence ID" value="HIX19250.1"/>
    <property type="molecule type" value="Genomic_DNA"/>
</dbReference>
<protein>
    <recommendedName>
        <fullName evidence="4">YfdX family protein</fullName>
    </recommendedName>
</protein>
<feature type="signal peptide" evidence="1">
    <location>
        <begin position="1"/>
        <end position="20"/>
    </location>
</feature>
<sequence length="313" mass="34262">MNKAFRLIPLSLLLSLPAAAGRVGLALLPAEPLPPTPAPLPSSPENSAPSADAPEAVAPVDAALDTPTPEAADKEVTTRLQLLNEANELQSETAELVLHLRWGRIGLSEALPKLKELLERSDETFGQAVADGTIKDCLQGHVRLRRAANALIVTARVIRDQFSYYMNAADTPAELKSLIEKSLYARRGFVLRSELSDDMLRRIEPIESRLRETADMLNQGAEILEKVTDRESADAAAPKILDLRTRGRKLHEESMTFITSPQGEKDEEELARAAACSVGLSGPWLRVREQEERLSKESFYGSEALREAIGEAP</sequence>
<dbReference type="AlphaFoldDB" id="A0A9D2AGE4"/>
<feature type="chain" id="PRO_5038495952" description="YfdX family protein" evidence="1">
    <location>
        <begin position="21"/>
        <end position="313"/>
    </location>
</feature>
<comment type="caution">
    <text evidence="2">The sequence shown here is derived from an EMBL/GenBank/DDBJ whole genome shotgun (WGS) entry which is preliminary data.</text>
</comment>
<reference evidence="2" key="1">
    <citation type="journal article" date="2021" name="PeerJ">
        <title>Extensive microbial diversity within the chicken gut microbiome revealed by metagenomics and culture.</title>
        <authorList>
            <person name="Gilroy R."/>
            <person name="Ravi A."/>
            <person name="Getino M."/>
            <person name="Pursley I."/>
            <person name="Horton D.L."/>
            <person name="Alikhan N.F."/>
            <person name="Baker D."/>
            <person name="Gharbi K."/>
            <person name="Hall N."/>
            <person name="Watson M."/>
            <person name="Adriaenssens E.M."/>
            <person name="Foster-Nyarko E."/>
            <person name="Jarju S."/>
            <person name="Secka A."/>
            <person name="Antonio M."/>
            <person name="Oren A."/>
            <person name="Chaudhuri R.R."/>
            <person name="La Ragione R."/>
            <person name="Hildebrand F."/>
            <person name="Pallen M.J."/>
        </authorList>
    </citation>
    <scope>NUCLEOTIDE SEQUENCE</scope>
    <source>
        <strain evidence="2">14975</strain>
    </source>
</reference>
<proteinExistence type="predicted"/>